<evidence type="ECO:0000256" key="1">
    <source>
        <dbReference type="ARBA" id="ARBA00001946"/>
    </source>
</evidence>
<dbReference type="GO" id="GO:0008168">
    <property type="term" value="F:methyltransferase activity"/>
    <property type="evidence" value="ECO:0007669"/>
    <property type="project" value="UniProtKB-ARBA"/>
</dbReference>
<dbReference type="InterPro" id="IPR015797">
    <property type="entry name" value="NUDIX_hydrolase-like_dom_sf"/>
</dbReference>
<evidence type="ECO:0000313" key="6">
    <source>
        <dbReference type="Proteomes" id="UP000646776"/>
    </source>
</evidence>
<name>A0A918LXN6_9ACTN</name>
<keyword evidence="3" id="KW-0378">Hydrolase</keyword>
<feature type="domain" description="Nudix hydrolase" evidence="4">
    <location>
        <begin position="250"/>
        <end position="375"/>
    </location>
</feature>
<comment type="caution">
    <text evidence="5">The sequence shown here is derived from an EMBL/GenBank/DDBJ whole genome shotgun (WGS) entry which is preliminary data.</text>
</comment>
<dbReference type="Proteomes" id="UP000646776">
    <property type="component" value="Unassembled WGS sequence"/>
</dbReference>
<dbReference type="SUPFAM" id="SSF55811">
    <property type="entry name" value="Nudix"/>
    <property type="match status" value="1"/>
</dbReference>
<sequence>MPHPLAPGGPESVNAAVWQDYAAHHLRRGTVLAEAERIDWGFPGAGPDEAFLGELRGRRVLDLGCGTGRYAARLVRAHGATVDAVDSAPGQIERARARYGSLPGLRLVHADAVDHLRAAEPYDVILSVNAVPYVDPRRLLPALATGLVPGGTLCFSVLHTDSLGHGPVSDVTPRPETLRFAGGGEATVRMWVLTPERWTELLTDHGLHVERIETVTSPDAGNPASYRVFRVRRPPRVSARPRTALPPVAGAALGVGAILYGPRGLLLGRHRRGTWELPGGTVELGEALEETAVREVREETGLSADPSDVRLLGTLVDRAEGVVRMTVGAVLTRWRGEPADQPGESVGDWRWYPLDRLPPSLFVCSAQVLTAWRPDLPIDHAPAHFTPYATTGPGSGPGARG</sequence>
<dbReference type="CDD" id="cd02440">
    <property type="entry name" value="AdoMet_MTases"/>
    <property type="match status" value="1"/>
</dbReference>
<protein>
    <recommendedName>
        <fullName evidence="4">Nudix hydrolase domain-containing protein</fullName>
    </recommendedName>
</protein>
<dbReference type="PANTHER" id="PTHR43046:SF14">
    <property type="entry name" value="MUTT_NUDIX FAMILY PROTEIN"/>
    <property type="match status" value="1"/>
</dbReference>
<evidence type="ECO:0000313" key="5">
    <source>
        <dbReference type="EMBL" id="GGT68381.1"/>
    </source>
</evidence>
<dbReference type="RefSeq" id="WP_189713865.1">
    <property type="nucleotide sequence ID" value="NZ_BMSA01000017.1"/>
</dbReference>
<reference evidence="5" key="1">
    <citation type="journal article" date="2014" name="Int. J. Syst. Evol. Microbiol.">
        <title>Complete genome sequence of Corynebacterium casei LMG S-19264T (=DSM 44701T), isolated from a smear-ripened cheese.</title>
        <authorList>
            <consortium name="US DOE Joint Genome Institute (JGI-PGF)"/>
            <person name="Walter F."/>
            <person name="Albersmeier A."/>
            <person name="Kalinowski J."/>
            <person name="Ruckert C."/>
        </authorList>
    </citation>
    <scope>NUCLEOTIDE SEQUENCE</scope>
    <source>
        <strain evidence="5">JCM 4125</strain>
    </source>
</reference>
<dbReference type="PANTHER" id="PTHR43046">
    <property type="entry name" value="GDP-MANNOSE MANNOSYL HYDROLASE"/>
    <property type="match status" value="1"/>
</dbReference>
<evidence type="ECO:0000259" key="4">
    <source>
        <dbReference type="PROSITE" id="PS51462"/>
    </source>
</evidence>
<evidence type="ECO:0000256" key="3">
    <source>
        <dbReference type="ARBA" id="ARBA00022801"/>
    </source>
</evidence>
<accession>A0A918LXN6</accession>
<dbReference type="PROSITE" id="PS51462">
    <property type="entry name" value="NUDIX"/>
    <property type="match status" value="1"/>
</dbReference>
<dbReference type="InterPro" id="IPR000086">
    <property type="entry name" value="NUDIX_hydrolase_dom"/>
</dbReference>
<dbReference type="PRINTS" id="PR00502">
    <property type="entry name" value="NUDIXFAMILY"/>
</dbReference>
<dbReference type="AlphaFoldDB" id="A0A918LXN6"/>
<keyword evidence="6" id="KW-1185">Reference proteome</keyword>
<evidence type="ECO:0000256" key="2">
    <source>
        <dbReference type="ARBA" id="ARBA00005582"/>
    </source>
</evidence>
<dbReference type="Pfam" id="PF13649">
    <property type="entry name" value="Methyltransf_25"/>
    <property type="match status" value="1"/>
</dbReference>
<proteinExistence type="inferred from homology"/>
<dbReference type="Gene3D" id="3.40.50.150">
    <property type="entry name" value="Vaccinia Virus protein VP39"/>
    <property type="match status" value="1"/>
</dbReference>
<dbReference type="SUPFAM" id="SSF53335">
    <property type="entry name" value="S-adenosyl-L-methionine-dependent methyltransferases"/>
    <property type="match status" value="1"/>
</dbReference>
<dbReference type="InterPro" id="IPR029063">
    <property type="entry name" value="SAM-dependent_MTases_sf"/>
</dbReference>
<comment type="cofactor">
    <cofactor evidence="1">
        <name>Mg(2+)</name>
        <dbReference type="ChEBI" id="CHEBI:18420"/>
    </cofactor>
</comment>
<dbReference type="InterPro" id="IPR020476">
    <property type="entry name" value="Nudix_hydrolase"/>
</dbReference>
<gene>
    <name evidence="5" type="ORF">GCM10010226_52720</name>
</gene>
<dbReference type="EMBL" id="BMSA01000017">
    <property type="protein sequence ID" value="GGT68381.1"/>
    <property type="molecule type" value="Genomic_DNA"/>
</dbReference>
<dbReference type="PROSITE" id="PS00893">
    <property type="entry name" value="NUDIX_BOX"/>
    <property type="match status" value="1"/>
</dbReference>
<reference evidence="5" key="2">
    <citation type="submission" date="2020-09" db="EMBL/GenBank/DDBJ databases">
        <authorList>
            <person name="Sun Q."/>
            <person name="Ohkuma M."/>
        </authorList>
    </citation>
    <scope>NUCLEOTIDE SEQUENCE</scope>
    <source>
        <strain evidence="5">JCM 4125</strain>
    </source>
</reference>
<dbReference type="GO" id="GO:0016787">
    <property type="term" value="F:hydrolase activity"/>
    <property type="evidence" value="ECO:0007669"/>
    <property type="project" value="UniProtKB-KW"/>
</dbReference>
<dbReference type="InterPro" id="IPR041698">
    <property type="entry name" value="Methyltransf_25"/>
</dbReference>
<dbReference type="Pfam" id="PF00293">
    <property type="entry name" value="NUDIX"/>
    <property type="match status" value="1"/>
</dbReference>
<dbReference type="Gene3D" id="3.90.79.10">
    <property type="entry name" value="Nucleoside Triphosphate Pyrophosphohydrolase"/>
    <property type="match status" value="1"/>
</dbReference>
<dbReference type="InterPro" id="IPR020084">
    <property type="entry name" value="NUDIX_hydrolase_CS"/>
</dbReference>
<organism evidence="5 6">
    <name type="scientific">Streptomyces phaeofaciens</name>
    <dbReference type="NCBI Taxonomy" id="68254"/>
    <lineage>
        <taxon>Bacteria</taxon>
        <taxon>Bacillati</taxon>
        <taxon>Actinomycetota</taxon>
        <taxon>Actinomycetes</taxon>
        <taxon>Kitasatosporales</taxon>
        <taxon>Streptomycetaceae</taxon>
        <taxon>Streptomyces</taxon>
    </lineage>
</organism>
<dbReference type="CDD" id="cd04678">
    <property type="entry name" value="NUDIX_MTH2_Nudt15"/>
    <property type="match status" value="1"/>
</dbReference>
<comment type="similarity">
    <text evidence="2">Belongs to the Nudix hydrolase family.</text>
</comment>